<proteinExistence type="predicted"/>
<evidence type="ECO:0000259" key="1">
    <source>
        <dbReference type="PROSITE" id="PS50112"/>
    </source>
</evidence>
<dbReference type="InterPro" id="IPR000014">
    <property type="entry name" value="PAS"/>
</dbReference>
<protein>
    <recommendedName>
        <fullName evidence="1">PAS domain-containing protein</fullName>
    </recommendedName>
</protein>
<name>X1LBB3_9ZZZZ</name>
<comment type="caution">
    <text evidence="2">The sequence shown here is derived from an EMBL/GenBank/DDBJ whole genome shotgun (WGS) entry which is preliminary data.</text>
</comment>
<dbReference type="SUPFAM" id="SSF55785">
    <property type="entry name" value="PYP-like sensor domain (PAS domain)"/>
    <property type="match status" value="1"/>
</dbReference>
<evidence type="ECO:0000313" key="2">
    <source>
        <dbReference type="EMBL" id="GAH99714.1"/>
    </source>
</evidence>
<dbReference type="AlphaFoldDB" id="X1LBB3"/>
<dbReference type="Gene3D" id="3.30.450.20">
    <property type="entry name" value="PAS domain"/>
    <property type="match status" value="1"/>
</dbReference>
<dbReference type="InterPro" id="IPR035965">
    <property type="entry name" value="PAS-like_dom_sf"/>
</dbReference>
<dbReference type="PROSITE" id="PS50112">
    <property type="entry name" value="PAS"/>
    <property type="match status" value="1"/>
</dbReference>
<feature type="domain" description="PAS" evidence="1">
    <location>
        <begin position="1"/>
        <end position="36"/>
    </location>
</feature>
<sequence length="36" mass="4085">MRNITPEGDLTYVNESFAGMHGYTIEELIGKHFSIL</sequence>
<gene>
    <name evidence="2" type="ORF">S06H3_04868</name>
</gene>
<dbReference type="NCBIfam" id="TIGR00229">
    <property type="entry name" value="sensory_box"/>
    <property type="match status" value="1"/>
</dbReference>
<reference evidence="2" key="1">
    <citation type="journal article" date="2014" name="Front. Microbiol.">
        <title>High frequency of phylogenetically diverse reductive dehalogenase-homologous genes in deep subseafloor sedimentary metagenomes.</title>
        <authorList>
            <person name="Kawai M."/>
            <person name="Futagami T."/>
            <person name="Toyoda A."/>
            <person name="Takaki Y."/>
            <person name="Nishi S."/>
            <person name="Hori S."/>
            <person name="Arai W."/>
            <person name="Tsubouchi T."/>
            <person name="Morono Y."/>
            <person name="Uchiyama I."/>
            <person name="Ito T."/>
            <person name="Fujiyama A."/>
            <person name="Inagaki F."/>
            <person name="Takami H."/>
        </authorList>
    </citation>
    <scope>NUCLEOTIDE SEQUENCE</scope>
    <source>
        <strain evidence="2">Expedition CK06-06</strain>
    </source>
</reference>
<feature type="non-terminal residue" evidence="2">
    <location>
        <position position="36"/>
    </location>
</feature>
<accession>X1LBB3</accession>
<dbReference type="EMBL" id="BARV01001746">
    <property type="protein sequence ID" value="GAH99714.1"/>
    <property type="molecule type" value="Genomic_DNA"/>
</dbReference>
<organism evidence="2">
    <name type="scientific">marine sediment metagenome</name>
    <dbReference type="NCBI Taxonomy" id="412755"/>
    <lineage>
        <taxon>unclassified sequences</taxon>
        <taxon>metagenomes</taxon>
        <taxon>ecological metagenomes</taxon>
    </lineage>
</organism>